<protein>
    <submittedName>
        <fullName evidence="1">Uncharacterized protein</fullName>
    </submittedName>
</protein>
<organism evidence="1 2">
    <name type="scientific">Vermiconidia calcicola</name>
    <dbReference type="NCBI Taxonomy" id="1690605"/>
    <lineage>
        <taxon>Eukaryota</taxon>
        <taxon>Fungi</taxon>
        <taxon>Dikarya</taxon>
        <taxon>Ascomycota</taxon>
        <taxon>Pezizomycotina</taxon>
        <taxon>Dothideomycetes</taxon>
        <taxon>Dothideomycetidae</taxon>
        <taxon>Mycosphaerellales</taxon>
        <taxon>Extremaceae</taxon>
        <taxon>Vermiconidia</taxon>
    </lineage>
</organism>
<keyword evidence="2" id="KW-1185">Reference proteome</keyword>
<evidence type="ECO:0000313" key="1">
    <source>
        <dbReference type="EMBL" id="KAK3714210.1"/>
    </source>
</evidence>
<dbReference type="EMBL" id="JAUTXU010000057">
    <property type="protein sequence ID" value="KAK3714210.1"/>
    <property type="molecule type" value="Genomic_DNA"/>
</dbReference>
<proteinExistence type="predicted"/>
<dbReference type="Proteomes" id="UP001281147">
    <property type="component" value="Unassembled WGS sequence"/>
</dbReference>
<reference evidence="1" key="1">
    <citation type="submission" date="2023-07" db="EMBL/GenBank/DDBJ databases">
        <title>Black Yeasts Isolated from many extreme environments.</title>
        <authorList>
            <person name="Coleine C."/>
            <person name="Stajich J.E."/>
            <person name="Selbmann L."/>
        </authorList>
    </citation>
    <scope>NUCLEOTIDE SEQUENCE</scope>
    <source>
        <strain evidence="1">CCFEE 5714</strain>
    </source>
</reference>
<gene>
    <name evidence="1" type="ORF">LTR37_008012</name>
</gene>
<name>A0ACC3NEW6_9PEZI</name>
<sequence length="166" mass="18131">MPIFYRINQFVLPCLAQLDDFLSKVAPRSRKHVRHISVTYCIDGTGGCGDEFQDGCDASAAFTSLAKLEGLEKLDLRIQENKWFARGASTMYASISTLPGLAQLGLVRGLKEVNFCGPCPNVERLVRADMLKPKIGTTIAGWKKRKAGAVDDQLTKGAKAKKAKVT</sequence>
<comment type="caution">
    <text evidence="1">The sequence shown here is derived from an EMBL/GenBank/DDBJ whole genome shotgun (WGS) entry which is preliminary data.</text>
</comment>
<evidence type="ECO:0000313" key="2">
    <source>
        <dbReference type="Proteomes" id="UP001281147"/>
    </source>
</evidence>
<accession>A0ACC3NEW6</accession>